<accession>A0A0B0NQB6</accession>
<evidence type="ECO:0000313" key="2">
    <source>
        <dbReference type="Proteomes" id="UP000032142"/>
    </source>
</evidence>
<gene>
    <name evidence="1" type="ORF">F383_19923</name>
</gene>
<name>A0A0B0NQB6_GOSAR</name>
<proteinExistence type="predicted"/>
<protein>
    <submittedName>
        <fullName evidence="1">Uncharacterized protein</fullName>
    </submittedName>
</protein>
<sequence length="16" mass="1819">MCCKFSSTCQHRVAMS</sequence>
<dbReference type="Proteomes" id="UP000032142">
    <property type="component" value="Unassembled WGS sequence"/>
</dbReference>
<dbReference type="EMBL" id="KN400696">
    <property type="protein sequence ID" value="KHG14014.1"/>
    <property type="molecule type" value="Genomic_DNA"/>
</dbReference>
<organism evidence="1 2">
    <name type="scientific">Gossypium arboreum</name>
    <name type="common">Tree cotton</name>
    <name type="synonym">Gossypium nanking</name>
    <dbReference type="NCBI Taxonomy" id="29729"/>
    <lineage>
        <taxon>Eukaryota</taxon>
        <taxon>Viridiplantae</taxon>
        <taxon>Streptophyta</taxon>
        <taxon>Embryophyta</taxon>
        <taxon>Tracheophyta</taxon>
        <taxon>Spermatophyta</taxon>
        <taxon>Magnoliopsida</taxon>
        <taxon>eudicotyledons</taxon>
        <taxon>Gunneridae</taxon>
        <taxon>Pentapetalae</taxon>
        <taxon>rosids</taxon>
        <taxon>malvids</taxon>
        <taxon>Malvales</taxon>
        <taxon>Malvaceae</taxon>
        <taxon>Malvoideae</taxon>
        <taxon>Gossypium</taxon>
    </lineage>
</organism>
<evidence type="ECO:0000313" key="1">
    <source>
        <dbReference type="EMBL" id="KHG14014.1"/>
    </source>
</evidence>
<dbReference type="AlphaFoldDB" id="A0A0B0NQB6"/>
<keyword evidence="2" id="KW-1185">Reference proteome</keyword>
<reference evidence="2" key="1">
    <citation type="submission" date="2014-09" db="EMBL/GenBank/DDBJ databases">
        <authorList>
            <person name="Mudge J."/>
            <person name="Ramaraj T."/>
            <person name="Lindquist I.E."/>
            <person name="Bharti A.K."/>
            <person name="Sundararajan A."/>
            <person name="Cameron C.T."/>
            <person name="Woodward J.E."/>
            <person name="May G.D."/>
            <person name="Brubaker C."/>
            <person name="Broadhvest J."/>
            <person name="Wilkins T.A."/>
        </authorList>
    </citation>
    <scope>NUCLEOTIDE SEQUENCE</scope>
    <source>
        <strain evidence="2">cv. AKA8401</strain>
    </source>
</reference>